<dbReference type="AlphaFoldDB" id="A0A1G4RYN1"/>
<comment type="similarity">
    <text evidence="1 6">Belongs to the acylphosphatase family.</text>
</comment>
<dbReference type="EC" id="3.6.1.7" evidence="2 4"/>
<proteinExistence type="inferred from homology"/>
<reference evidence="8 9" key="1">
    <citation type="submission" date="2016-10" db="EMBL/GenBank/DDBJ databases">
        <authorList>
            <person name="de Groot N.N."/>
        </authorList>
    </citation>
    <scope>NUCLEOTIDE SEQUENCE [LARGE SCALE GENOMIC DNA]</scope>
    <source>
        <strain evidence="8 9">CGMCC 1.3401</strain>
    </source>
</reference>
<dbReference type="PROSITE" id="PS51160">
    <property type="entry name" value="ACYLPHOSPHATASE_3"/>
    <property type="match status" value="1"/>
</dbReference>
<protein>
    <recommendedName>
        <fullName evidence="2 4">Acylphosphatase</fullName>
        <ecNumber evidence="2 4">3.6.1.7</ecNumber>
    </recommendedName>
</protein>
<evidence type="ECO:0000256" key="3">
    <source>
        <dbReference type="ARBA" id="ARBA00047645"/>
    </source>
</evidence>
<evidence type="ECO:0000313" key="8">
    <source>
        <dbReference type="EMBL" id="SCW61846.1"/>
    </source>
</evidence>
<evidence type="ECO:0000256" key="1">
    <source>
        <dbReference type="ARBA" id="ARBA00005614"/>
    </source>
</evidence>
<dbReference type="EMBL" id="FMTM01000004">
    <property type="protein sequence ID" value="SCW61846.1"/>
    <property type="molecule type" value="Genomic_DNA"/>
</dbReference>
<dbReference type="PROSITE" id="PS00150">
    <property type="entry name" value="ACYLPHOSPHATASE_1"/>
    <property type="match status" value="1"/>
</dbReference>
<comment type="catalytic activity">
    <reaction evidence="3 4 5">
        <text>an acyl phosphate + H2O = a carboxylate + phosphate + H(+)</text>
        <dbReference type="Rhea" id="RHEA:14965"/>
        <dbReference type="ChEBI" id="CHEBI:15377"/>
        <dbReference type="ChEBI" id="CHEBI:15378"/>
        <dbReference type="ChEBI" id="CHEBI:29067"/>
        <dbReference type="ChEBI" id="CHEBI:43474"/>
        <dbReference type="ChEBI" id="CHEBI:59918"/>
        <dbReference type="EC" id="3.6.1.7"/>
    </reaction>
</comment>
<dbReference type="PRINTS" id="PR00112">
    <property type="entry name" value="ACYLPHPHTASE"/>
</dbReference>
<dbReference type="NCBIfam" id="NF010999">
    <property type="entry name" value="PRK14425.1"/>
    <property type="match status" value="1"/>
</dbReference>
<feature type="active site" evidence="4">
    <location>
        <position position="22"/>
    </location>
</feature>
<dbReference type="RefSeq" id="WP_092586107.1">
    <property type="nucleotide sequence ID" value="NZ_FMTM01000004.1"/>
</dbReference>
<dbReference type="Proteomes" id="UP000199542">
    <property type="component" value="Unassembled WGS sequence"/>
</dbReference>
<organism evidence="8 9">
    <name type="scientific">Rhizobium mongolense subsp. loessense</name>
    <dbReference type="NCBI Taxonomy" id="158890"/>
    <lineage>
        <taxon>Bacteria</taxon>
        <taxon>Pseudomonadati</taxon>
        <taxon>Pseudomonadota</taxon>
        <taxon>Alphaproteobacteria</taxon>
        <taxon>Hyphomicrobiales</taxon>
        <taxon>Rhizobiaceae</taxon>
        <taxon>Rhizobium/Agrobacterium group</taxon>
        <taxon>Rhizobium</taxon>
    </lineage>
</organism>
<evidence type="ECO:0000256" key="6">
    <source>
        <dbReference type="RuleBase" id="RU004168"/>
    </source>
</evidence>
<evidence type="ECO:0000256" key="5">
    <source>
        <dbReference type="RuleBase" id="RU000553"/>
    </source>
</evidence>
<keyword evidence="4 5" id="KW-0378">Hydrolase</keyword>
<evidence type="ECO:0000256" key="2">
    <source>
        <dbReference type="ARBA" id="ARBA00012150"/>
    </source>
</evidence>
<dbReference type="Pfam" id="PF00708">
    <property type="entry name" value="Acylphosphatase"/>
    <property type="match status" value="1"/>
</dbReference>
<name>A0A1G4RYN1_9HYPH</name>
<gene>
    <name evidence="8" type="ORF">SAMN02927900_03182</name>
</gene>
<dbReference type="InterPro" id="IPR036046">
    <property type="entry name" value="Acylphosphatase-like_dom_sf"/>
</dbReference>
<sequence length="94" mass="10160">MTDDRNATLVHVSGRVQGVSFRIWTKTQAQRFGLTGWVRNEDDGSVTALIAGQDAAVSAMLKQFWNGPAGASVSNVVTEQASFDEVPSDFRITS</sequence>
<dbReference type="InterPro" id="IPR001792">
    <property type="entry name" value="Acylphosphatase-like_dom"/>
</dbReference>
<feature type="domain" description="Acylphosphatase-like" evidence="7">
    <location>
        <begin position="7"/>
        <end position="94"/>
    </location>
</feature>
<dbReference type="PANTHER" id="PTHR47268:SF4">
    <property type="entry name" value="ACYLPHOSPHATASE"/>
    <property type="match status" value="1"/>
</dbReference>
<evidence type="ECO:0000256" key="4">
    <source>
        <dbReference type="PROSITE-ProRule" id="PRU00520"/>
    </source>
</evidence>
<evidence type="ECO:0000313" key="9">
    <source>
        <dbReference type="Proteomes" id="UP000199542"/>
    </source>
</evidence>
<dbReference type="GO" id="GO:0003998">
    <property type="term" value="F:acylphosphatase activity"/>
    <property type="evidence" value="ECO:0007669"/>
    <property type="project" value="UniProtKB-EC"/>
</dbReference>
<feature type="active site" evidence="4">
    <location>
        <position position="40"/>
    </location>
</feature>
<dbReference type="InterPro" id="IPR020456">
    <property type="entry name" value="Acylphosphatase"/>
</dbReference>
<dbReference type="SUPFAM" id="SSF54975">
    <property type="entry name" value="Acylphosphatase/BLUF domain-like"/>
    <property type="match status" value="1"/>
</dbReference>
<evidence type="ECO:0000259" key="7">
    <source>
        <dbReference type="PROSITE" id="PS51160"/>
    </source>
</evidence>
<dbReference type="PROSITE" id="PS00151">
    <property type="entry name" value="ACYLPHOSPHATASE_2"/>
    <property type="match status" value="1"/>
</dbReference>
<dbReference type="PANTHER" id="PTHR47268">
    <property type="entry name" value="ACYLPHOSPHATASE"/>
    <property type="match status" value="1"/>
</dbReference>
<accession>A0A1G4RYN1</accession>
<dbReference type="InterPro" id="IPR017968">
    <property type="entry name" value="Acylphosphatase_CS"/>
</dbReference>
<dbReference type="Gene3D" id="3.30.70.100">
    <property type="match status" value="1"/>
</dbReference>